<dbReference type="PANTHER" id="PTHR30069">
    <property type="entry name" value="TONB-DEPENDENT OUTER MEMBRANE RECEPTOR"/>
    <property type="match status" value="1"/>
</dbReference>
<keyword evidence="7 10" id="KW-0472">Membrane</keyword>
<evidence type="ECO:0000259" key="13">
    <source>
        <dbReference type="Pfam" id="PF07715"/>
    </source>
</evidence>
<evidence type="ECO:0000256" key="3">
    <source>
        <dbReference type="ARBA" id="ARBA00022452"/>
    </source>
</evidence>
<evidence type="ECO:0000256" key="4">
    <source>
        <dbReference type="ARBA" id="ARBA00022692"/>
    </source>
</evidence>
<evidence type="ECO:0000256" key="2">
    <source>
        <dbReference type="ARBA" id="ARBA00022448"/>
    </source>
</evidence>
<accession>A0ABR6PQ71</accession>
<comment type="caution">
    <text evidence="14">The sequence shown here is derived from an EMBL/GenBank/DDBJ whole genome shotgun (WGS) entry which is preliminary data.</text>
</comment>
<evidence type="ECO:0000313" key="15">
    <source>
        <dbReference type="Proteomes" id="UP000541583"/>
    </source>
</evidence>
<gene>
    <name evidence="14" type="ORF">HDF23_004693</name>
</gene>
<keyword evidence="15" id="KW-1185">Reference proteome</keyword>
<evidence type="ECO:0000256" key="8">
    <source>
        <dbReference type="ARBA" id="ARBA00023170"/>
    </source>
</evidence>
<proteinExistence type="inferred from homology"/>
<dbReference type="InterPro" id="IPR039426">
    <property type="entry name" value="TonB-dep_rcpt-like"/>
</dbReference>
<keyword evidence="8 14" id="KW-0675">Receptor</keyword>
<dbReference type="Pfam" id="PF00593">
    <property type="entry name" value="TonB_dep_Rec_b-barrel"/>
    <property type="match status" value="1"/>
</dbReference>
<dbReference type="InterPro" id="IPR036942">
    <property type="entry name" value="Beta-barrel_TonB_sf"/>
</dbReference>
<dbReference type="PANTHER" id="PTHR30069:SF29">
    <property type="entry name" value="HEMOGLOBIN AND HEMOGLOBIN-HAPTOGLOBIN-BINDING PROTEIN 1-RELATED"/>
    <property type="match status" value="1"/>
</dbReference>
<keyword evidence="5" id="KW-0732">Signal</keyword>
<name>A0ABR6PQ71_9SPHI</name>
<dbReference type="RefSeq" id="WP_076376793.1">
    <property type="nucleotide sequence ID" value="NZ_FTMG01000015.1"/>
</dbReference>
<protein>
    <submittedName>
        <fullName evidence="14">Outer membrane cobalamin receptor</fullName>
    </submittedName>
</protein>
<dbReference type="Gene3D" id="2.170.130.10">
    <property type="entry name" value="TonB-dependent receptor, plug domain"/>
    <property type="match status" value="1"/>
</dbReference>
<comment type="subcellular location">
    <subcellularLocation>
        <location evidence="1 10">Cell outer membrane</location>
        <topology evidence="1 10">Multi-pass membrane protein</topology>
    </subcellularLocation>
</comment>
<dbReference type="Gene3D" id="2.40.170.20">
    <property type="entry name" value="TonB-dependent receptor, beta-barrel domain"/>
    <property type="match status" value="1"/>
</dbReference>
<organism evidence="14 15">
    <name type="scientific">Mucilaginibacter lappiensis</name>
    <dbReference type="NCBI Taxonomy" id="354630"/>
    <lineage>
        <taxon>Bacteria</taxon>
        <taxon>Pseudomonadati</taxon>
        <taxon>Bacteroidota</taxon>
        <taxon>Sphingobacteriia</taxon>
        <taxon>Sphingobacteriales</taxon>
        <taxon>Sphingobacteriaceae</taxon>
        <taxon>Mucilaginibacter</taxon>
    </lineage>
</organism>
<evidence type="ECO:0000256" key="9">
    <source>
        <dbReference type="ARBA" id="ARBA00023237"/>
    </source>
</evidence>
<keyword evidence="2 10" id="KW-0813">Transport</keyword>
<sequence length="673" mass="76510">MQGLFCSNARAQVIDTSSKKLTTDTVKRHHLKEVSISAARLSLRNTSATPVQILKGTDLEKLNSLSVADAIRFFSGVQIKDYGGIGGLKTVNVRSLGTNHVAVFYDGVEFGNAQNGQVDLGKFSLDNIEEIDLYNAQKSTIFQPAKGFAAGASLYLMSKQPNFEAGSRTNGKLSFKTGSFGLVNPSFLWQYKLSDNVYSSISTELTHANGRYRFRTTNGVTGYDTTAIRHNGDIDAQRVEAGLYGKLKDSSAWTVKGYLYHSDRGLPGPTVNNNFDSKQRQKEKDVFIQSSYNKKFSESYSLMLSAKYSDDHTQYFDPTITTTRGLLENKYDEHELYLSSANKLHISSFWNAALSVDYQRNTLDATQNDSTVYRFVRPTRNTVLTALATEVLFKRFNAQASLLGTFVNDQVDTLQAAGKKTKFTPAVLLSWQPFDNPDFRLRSFYKSIFRLPSFNDLYYTFIGNSLLRPEYTKQYDVGFTYNKTFQQHTLIYFAIQTDAYYNQVTDKIVAIPGMNLARWTMYNLGKVHIRGLEINSQATWQLPGELFINTGISYTYQKAIDVTDPTDTFYGQQIPYTPLNSGSVLVGAEWRKFTFNYSYIYVASRYDSKYNSPENYLRPWYTHDINFSYTTNYNKHKIKLTGELNNVFSQENYIALNFPMPQINYRFTISSTF</sequence>
<dbReference type="Proteomes" id="UP000541583">
    <property type="component" value="Unassembled WGS sequence"/>
</dbReference>
<evidence type="ECO:0000256" key="5">
    <source>
        <dbReference type="ARBA" id="ARBA00022729"/>
    </source>
</evidence>
<dbReference type="InterPro" id="IPR012910">
    <property type="entry name" value="Plug_dom"/>
</dbReference>
<keyword evidence="6 11" id="KW-0798">TonB box</keyword>
<dbReference type="Pfam" id="PF07715">
    <property type="entry name" value="Plug"/>
    <property type="match status" value="1"/>
</dbReference>
<dbReference type="InterPro" id="IPR000531">
    <property type="entry name" value="Beta-barrel_TonB"/>
</dbReference>
<evidence type="ECO:0000259" key="12">
    <source>
        <dbReference type="Pfam" id="PF00593"/>
    </source>
</evidence>
<keyword evidence="9 10" id="KW-0998">Cell outer membrane</keyword>
<keyword evidence="4 10" id="KW-0812">Transmembrane</keyword>
<evidence type="ECO:0000256" key="11">
    <source>
        <dbReference type="RuleBase" id="RU003357"/>
    </source>
</evidence>
<dbReference type="InterPro" id="IPR037066">
    <property type="entry name" value="Plug_dom_sf"/>
</dbReference>
<evidence type="ECO:0000256" key="6">
    <source>
        <dbReference type="ARBA" id="ARBA00023077"/>
    </source>
</evidence>
<evidence type="ECO:0000256" key="7">
    <source>
        <dbReference type="ARBA" id="ARBA00023136"/>
    </source>
</evidence>
<dbReference type="EMBL" id="JACHCB010000015">
    <property type="protein sequence ID" value="MBB6111920.1"/>
    <property type="molecule type" value="Genomic_DNA"/>
</dbReference>
<keyword evidence="3 10" id="KW-1134">Transmembrane beta strand</keyword>
<reference evidence="14 15" key="1">
    <citation type="submission" date="2020-08" db="EMBL/GenBank/DDBJ databases">
        <title>Genomic Encyclopedia of Type Strains, Phase IV (KMG-V): Genome sequencing to study the core and pangenomes of soil and plant-associated prokaryotes.</title>
        <authorList>
            <person name="Whitman W."/>
        </authorList>
    </citation>
    <scope>NUCLEOTIDE SEQUENCE [LARGE SCALE GENOMIC DNA]</scope>
    <source>
        <strain evidence="14 15">ANJLi2</strain>
    </source>
</reference>
<feature type="domain" description="TonB-dependent receptor-like beta-barrel" evidence="12">
    <location>
        <begin position="193"/>
        <end position="647"/>
    </location>
</feature>
<comment type="similarity">
    <text evidence="10 11">Belongs to the TonB-dependent receptor family.</text>
</comment>
<dbReference type="SUPFAM" id="SSF56935">
    <property type="entry name" value="Porins"/>
    <property type="match status" value="1"/>
</dbReference>
<dbReference type="PROSITE" id="PS52016">
    <property type="entry name" value="TONB_DEPENDENT_REC_3"/>
    <property type="match status" value="1"/>
</dbReference>
<evidence type="ECO:0000256" key="1">
    <source>
        <dbReference type="ARBA" id="ARBA00004571"/>
    </source>
</evidence>
<evidence type="ECO:0000313" key="14">
    <source>
        <dbReference type="EMBL" id="MBB6111920.1"/>
    </source>
</evidence>
<evidence type="ECO:0000256" key="10">
    <source>
        <dbReference type="PROSITE-ProRule" id="PRU01360"/>
    </source>
</evidence>
<feature type="domain" description="TonB-dependent receptor plug" evidence="13">
    <location>
        <begin position="47"/>
        <end position="143"/>
    </location>
</feature>